<reference evidence="3 4" key="1">
    <citation type="submission" date="2019-06" db="EMBL/GenBank/DDBJ databases">
        <title>Sequencing the genomes of 1000 actinobacteria strains.</title>
        <authorList>
            <person name="Klenk H.-P."/>
        </authorList>
    </citation>
    <scope>NUCLEOTIDE SEQUENCE [LARGE SCALE GENOMIC DNA]</scope>
    <source>
        <strain evidence="3 4">DSM 18607</strain>
    </source>
</reference>
<comment type="caution">
    <text evidence="3">The sequence shown here is derived from an EMBL/GenBank/DDBJ whole genome shotgun (WGS) entry which is preliminary data.</text>
</comment>
<dbReference type="EMBL" id="VFMN01000001">
    <property type="protein sequence ID" value="TQJ10738.1"/>
    <property type="molecule type" value="Genomic_DNA"/>
</dbReference>
<organism evidence="3 4">
    <name type="scientific">Lapillicoccus jejuensis</name>
    <dbReference type="NCBI Taxonomy" id="402171"/>
    <lineage>
        <taxon>Bacteria</taxon>
        <taxon>Bacillati</taxon>
        <taxon>Actinomycetota</taxon>
        <taxon>Actinomycetes</taxon>
        <taxon>Micrococcales</taxon>
        <taxon>Intrasporangiaceae</taxon>
        <taxon>Lapillicoccus</taxon>
    </lineage>
</organism>
<feature type="signal peptide" evidence="2">
    <location>
        <begin position="1"/>
        <end position="38"/>
    </location>
</feature>
<name>A0A542E5Y0_9MICO</name>
<gene>
    <name evidence="3" type="ORF">FB458_3874</name>
</gene>
<feature type="region of interest" description="Disordered" evidence="1">
    <location>
        <begin position="478"/>
        <end position="500"/>
    </location>
</feature>
<evidence type="ECO:0000313" key="4">
    <source>
        <dbReference type="Proteomes" id="UP000317893"/>
    </source>
</evidence>
<evidence type="ECO:0000256" key="1">
    <source>
        <dbReference type="SAM" id="MobiDB-lite"/>
    </source>
</evidence>
<keyword evidence="4" id="KW-1185">Reference proteome</keyword>
<evidence type="ECO:0000313" key="3">
    <source>
        <dbReference type="EMBL" id="TQJ10738.1"/>
    </source>
</evidence>
<evidence type="ECO:0000256" key="2">
    <source>
        <dbReference type="SAM" id="SignalP"/>
    </source>
</evidence>
<proteinExistence type="predicted"/>
<feature type="compositionally biased region" description="Low complexity" evidence="1">
    <location>
        <begin position="478"/>
        <end position="487"/>
    </location>
</feature>
<feature type="chain" id="PRO_5022177188" evidence="2">
    <location>
        <begin position="39"/>
        <end position="500"/>
    </location>
</feature>
<sequence>MPRPTSLPAALHRVPTSLRRLAGVGVLAAALVAGGAVAAPAAPVAPVAPAAVTTAVPDGSYVPLTPVRLVDTRSGLGTPRARLDGGRTITPTLAGRGGLPAAASVGAVVVNLTVVGATAPTYVTLFPSDGARPGTSSTNVAGPAPVATSATVRLSAAGALAVYNAAGSLDVIVDVVGYYAQSTPTTPYGGLTTLTPYRKLDSRTAAPGECSGPFTNDAGCWLSFDYLDDQGNTAPINDQVTAYVVNVTATGATGDGYVVAWDGNDVTSTPGVSTLNFRAGTTVANLAVVPRGTNDQPSSRFHGKPWIYLRTRLPGGGGVQVVVDVVGLMTRRGAPGADDARFVPLTAPTRVVDSRVTALGGPTPFGPAETRPQSGAPVVDARTSALAGSLTLVRPTASTYLTVFPSPGVRPQASAVNAAAGAVVTNGALVALAYPPRAPSATTSFALYNASGSTHVVLDVTGTFEVAATTAARAVAGGAAPAHADGATDGGSALGAPASR</sequence>
<dbReference type="AlphaFoldDB" id="A0A542E5Y0"/>
<keyword evidence="2" id="KW-0732">Signal</keyword>
<protein>
    <submittedName>
        <fullName evidence="3">Uncharacterized protein</fullName>
    </submittedName>
</protein>
<accession>A0A542E5Y0</accession>
<dbReference type="Proteomes" id="UP000317893">
    <property type="component" value="Unassembled WGS sequence"/>
</dbReference>